<dbReference type="Proteomes" id="UP000002297">
    <property type="component" value="Chromosome"/>
</dbReference>
<accession>A3U6G4</accession>
<evidence type="ECO:0000256" key="3">
    <source>
        <dbReference type="ARBA" id="ARBA00022679"/>
    </source>
</evidence>
<dbReference type="STRING" id="216432.CA2559_03710"/>
<dbReference type="InterPro" id="IPR002123">
    <property type="entry name" value="Plipid/glycerol_acylTrfase"/>
</dbReference>
<dbReference type="AlphaFoldDB" id="A3U6G4"/>
<dbReference type="eggNOG" id="COG0204">
    <property type="taxonomic scope" value="Bacteria"/>
</dbReference>
<dbReference type="Pfam" id="PF01553">
    <property type="entry name" value="Acyltransferase"/>
    <property type="match status" value="1"/>
</dbReference>
<evidence type="ECO:0000256" key="2">
    <source>
        <dbReference type="ARBA" id="ARBA00022516"/>
    </source>
</evidence>
<organism evidence="7 8">
    <name type="scientific">Croceibacter atlanticus (strain ATCC BAA-628 / JCM 21780 / CIP 108009 / IAM 15332 / KCTC 12090 / HTCC2559)</name>
    <dbReference type="NCBI Taxonomy" id="216432"/>
    <lineage>
        <taxon>Bacteria</taxon>
        <taxon>Pseudomonadati</taxon>
        <taxon>Bacteroidota</taxon>
        <taxon>Flavobacteriia</taxon>
        <taxon>Flavobacteriales</taxon>
        <taxon>Flavobacteriaceae</taxon>
        <taxon>Croceibacter</taxon>
    </lineage>
</organism>
<gene>
    <name evidence="7" type="ordered locus">CA2559_03710</name>
</gene>
<dbReference type="GO" id="GO:0003841">
    <property type="term" value="F:1-acylglycerol-3-phosphate O-acyltransferase activity"/>
    <property type="evidence" value="ECO:0007669"/>
    <property type="project" value="TreeGrafter"/>
</dbReference>
<dbReference type="EMBL" id="CP002046">
    <property type="protein sequence ID" value="EAP87831.1"/>
    <property type="molecule type" value="Genomic_DNA"/>
</dbReference>
<reference evidence="7 8" key="1">
    <citation type="journal article" date="2010" name="J. Bacteriol.">
        <title>The complete genome sequence of Croceibacter atlanticus HTCC2559T.</title>
        <authorList>
            <person name="Oh H.M."/>
            <person name="Kang I."/>
            <person name="Ferriera S."/>
            <person name="Giovannoni S.J."/>
            <person name="Cho J.C."/>
        </authorList>
    </citation>
    <scope>NUCLEOTIDE SEQUENCE [LARGE SCALE GENOMIC DNA]</scope>
    <source>
        <strain evidence="8">ATCC BAA-628 / HTCC2559 / KCTC 12090</strain>
    </source>
</reference>
<dbReference type="KEGG" id="cat:CA2559_03710"/>
<keyword evidence="4" id="KW-0443">Lipid metabolism</keyword>
<feature type="domain" description="Phospholipid/glycerol acyltransferase" evidence="6">
    <location>
        <begin position="43"/>
        <end position="162"/>
    </location>
</feature>
<evidence type="ECO:0000256" key="5">
    <source>
        <dbReference type="ARBA" id="ARBA00023315"/>
    </source>
</evidence>
<keyword evidence="2" id="KW-0444">Lipid biosynthesis</keyword>
<evidence type="ECO:0000313" key="8">
    <source>
        <dbReference type="Proteomes" id="UP000002297"/>
    </source>
</evidence>
<sequence>MFGYQAHKKSVDILNFFLIATTYILGTRNTFSNPHKLPKGAPCIIVSNHQSQYDISPLIWHLRKLHPKFVSKIELGKGIPSISYNLRHGGSVLIDRKNPRQSLPALKNFATYLQENNRSTVIFPEGTRGKKGMPKRFAPNGLKTLFKYMPNAWIVPVTINNSWKLVEHGAFPMNIGVHLKHNVHKPFPISEFDDVEELLAHIEHTITKDILITKQT</sequence>
<dbReference type="HOGENOM" id="CLU_027938_6_4_10"/>
<comment type="pathway">
    <text evidence="1">Lipid metabolism.</text>
</comment>
<evidence type="ECO:0000256" key="1">
    <source>
        <dbReference type="ARBA" id="ARBA00005189"/>
    </source>
</evidence>
<protein>
    <submittedName>
        <fullName evidence="7">1-acyl-sn-glycerol-3-phosphate acyltransferase</fullName>
    </submittedName>
</protein>
<dbReference type="PANTHER" id="PTHR10434:SF64">
    <property type="entry name" value="1-ACYL-SN-GLYCEROL-3-PHOSPHATE ACYLTRANSFERASE-RELATED"/>
    <property type="match status" value="1"/>
</dbReference>
<dbReference type="PANTHER" id="PTHR10434">
    <property type="entry name" value="1-ACYL-SN-GLYCEROL-3-PHOSPHATE ACYLTRANSFERASE"/>
    <property type="match status" value="1"/>
</dbReference>
<dbReference type="SMART" id="SM00563">
    <property type="entry name" value="PlsC"/>
    <property type="match status" value="1"/>
</dbReference>
<dbReference type="GO" id="GO:0006654">
    <property type="term" value="P:phosphatidic acid biosynthetic process"/>
    <property type="evidence" value="ECO:0007669"/>
    <property type="project" value="TreeGrafter"/>
</dbReference>
<name>A3U6G4_CROAH</name>
<evidence type="ECO:0000259" key="6">
    <source>
        <dbReference type="SMART" id="SM00563"/>
    </source>
</evidence>
<keyword evidence="8" id="KW-1185">Reference proteome</keyword>
<keyword evidence="3 7" id="KW-0808">Transferase</keyword>
<dbReference type="SUPFAM" id="SSF69593">
    <property type="entry name" value="Glycerol-3-phosphate (1)-acyltransferase"/>
    <property type="match status" value="1"/>
</dbReference>
<dbReference type="CDD" id="cd07989">
    <property type="entry name" value="LPLAT_AGPAT-like"/>
    <property type="match status" value="1"/>
</dbReference>
<evidence type="ECO:0000256" key="4">
    <source>
        <dbReference type="ARBA" id="ARBA00023098"/>
    </source>
</evidence>
<proteinExistence type="predicted"/>
<keyword evidence="5 7" id="KW-0012">Acyltransferase</keyword>
<evidence type="ECO:0000313" key="7">
    <source>
        <dbReference type="EMBL" id="EAP87831.1"/>
    </source>
</evidence>